<keyword evidence="5" id="KW-1185">Reference proteome</keyword>
<evidence type="ECO:0000256" key="1">
    <source>
        <dbReference type="SAM" id="MobiDB-lite"/>
    </source>
</evidence>
<dbReference type="EMBL" id="AVCI01000005">
    <property type="protein sequence ID" value="KFN43665.1"/>
    <property type="molecule type" value="Genomic_DNA"/>
</dbReference>
<feature type="compositionally biased region" description="Low complexity" evidence="1">
    <location>
        <begin position="207"/>
        <end position="224"/>
    </location>
</feature>
<dbReference type="Gene3D" id="3.40.50.10140">
    <property type="entry name" value="Toll/interleukin-1 receptor homology (TIR) domain"/>
    <property type="match status" value="1"/>
</dbReference>
<dbReference type="STRING" id="1121015.GCA_000420545_00879"/>
<feature type="transmembrane region" description="Helical" evidence="2">
    <location>
        <begin position="158"/>
        <end position="178"/>
    </location>
</feature>
<reference evidence="4 5" key="1">
    <citation type="submission" date="2013-09" db="EMBL/GenBank/DDBJ databases">
        <title>Genome sequencing of Arenimonas oryziterrae.</title>
        <authorList>
            <person name="Chen F."/>
            <person name="Wang G."/>
        </authorList>
    </citation>
    <scope>NUCLEOTIDE SEQUENCE [LARGE SCALE GENOMIC DNA]</scope>
    <source>
        <strain evidence="4 5">YC6267</strain>
    </source>
</reference>
<dbReference type="SUPFAM" id="SSF52200">
    <property type="entry name" value="Toll/Interleukin receptor TIR domain"/>
    <property type="match status" value="1"/>
</dbReference>
<keyword evidence="2" id="KW-0812">Transmembrane</keyword>
<dbReference type="Proteomes" id="UP000029385">
    <property type="component" value="Unassembled WGS sequence"/>
</dbReference>
<dbReference type="SMART" id="SM00255">
    <property type="entry name" value="TIR"/>
    <property type="match status" value="1"/>
</dbReference>
<dbReference type="InterPro" id="IPR000157">
    <property type="entry name" value="TIR_dom"/>
</dbReference>
<evidence type="ECO:0000313" key="4">
    <source>
        <dbReference type="EMBL" id="KFN43665.1"/>
    </source>
</evidence>
<dbReference type="InterPro" id="IPR035897">
    <property type="entry name" value="Toll_tir_struct_dom_sf"/>
</dbReference>
<sequence>MPDIFVSYASADRDVAFRIVGFLEGQGISCWVAPRDVSPGVEYGQAIIDAIEQARALVLVLSDQSNDSQFVRKEVERAVSKTKPVLPVRIREVNPSGALEFYISSAQWVDAWKSPMEQHLMPLVAAIKAMSVPGAAPVRSTTPMPAPTPAVARTHSPVLLGLLGLAVVALAIAGTWIVSQRNAVPAPVATATTAPAVAAPSDVATTTPVLAPTPTTTAPATTTPAPAPAVAAPPPVASAPAPAPVAAAAPVARAPKRSDIAFLVGHWCQPYNGLTIRYEILRTGPDTILTRVNHPQTSNWDVPSRAIAAGDGFDFLPEDKQADQTDSYHLQIVDDNLMKLTRSRGEVEDGSIIRVRCAAE</sequence>
<organism evidence="4 5">
    <name type="scientific">Arenimonas oryziterrae DSM 21050 = YC6267</name>
    <dbReference type="NCBI Taxonomy" id="1121015"/>
    <lineage>
        <taxon>Bacteria</taxon>
        <taxon>Pseudomonadati</taxon>
        <taxon>Pseudomonadota</taxon>
        <taxon>Gammaproteobacteria</taxon>
        <taxon>Lysobacterales</taxon>
        <taxon>Lysobacteraceae</taxon>
        <taxon>Arenimonas</taxon>
    </lineage>
</organism>
<feature type="domain" description="TIR" evidence="3">
    <location>
        <begin position="1"/>
        <end position="130"/>
    </location>
</feature>
<evidence type="ECO:0000256" key="2">
    <source>
        <dbReference type="SAM" id="Phobius"/>
    </source>
</evidence>
<proteinExistence type="predicted"/>
<dbReference type="Pfam" id="PF13676">
    <property type="entry name" value="TIR_2"/>
    <property type="match status" value="1"/>
</dbReference>
<evidence type="ECO:0000259" key="3">
    <source>
        <dbReference type="PROSITE" id="PS50104"/>
    </source>
</evidence>
<dbReference type="AlphaFoldDB" id="A0A091BH20"/>
<protein>
    <recommendedName>
        <fullName evidence="3">TIR domain-containing protein</fullName>
    </recommendedName>
</protein>
<evidence type="ECO:0000313" key="5">
    <source>
        <dbReference type="Proteomes" id="UP000029385"/>
    </source>
</evidence>
<dbReference type="RefSeq" id="WP_022968528.1">
    <property type="nucleotide sequence ID" value="NZ_ATVD01000001.1"/>
</dbReference>
<dbReference type="OrthoDB" id="9768004at2"/>
<feature type="region of interest" description="Disordered" evidence="1">
    <location>
        <begin position="207"/>
        <end position="231"/>
    </location>
</feature>
<dbReference type="PROSITE" id="PS50104">
    <property type="entry name" value="TIR"/>
    <property type="match status" value="1"/>
</dbReference>
<comment type="caution">
    <text evidence="4">The sequence shown here is derived from an EMBL/GenBank/DDBJ whole genome shotgun (WGS) entry which is preliminary data.</text>
</comment>
<name>A0A091BH20_9GAMM</name>
<accession>A0A091BH20</accession>
<keyword evidence="2" id="KW-1133">Transmembrane helix</keyword>
<dbReference type="PATRIC" id="fig|1121015.4.peg.1555"/>
<dbReference type="eggNOG" id="COG2815">
    <property type="taxonomic scope" value="Bacteria"/>
</dbReference>
<dbReference type="GO" id="GO:0007165">
    <property type="term" value="P:signal transduction"/>
    <property type="evidence" value="ECO:0007669"/>
    <property type="project" value="InterPro"/>
</dbReference>
<gene>
    <name evidence="4" type="ORF">N789_10335</name>
</gene>
<keyword evidence="2" id="KW-0472">Membrane</keyword>